<dbReference type="EMBL" id="FOUP01000026">
    <property type="protein sequence ID" value="SFO83049.1"/>
    <property type="molecule type" value="Genomic_DNA"/>
</dbReference>
<reference evidence="3 4" key="1">
    <citation type="submission" date="2016-10" db="EMBL/GenBank/DDBJ databases">
        <authorList>
            <person name="de Groot N.N."/>
        </authorList>
    </citation>
    <scope>NUCLEOTIDE SEQUENCE [LARGE SCALE GENOMIC DNA]</scope>
    <source>
        <strain evidence="3 4">CPCC 201259</strain>
    </source>
</reference>
<dbReference type="Proteomes" id="UP000199398">
    <property type="component" value="Unassembled WGS sequence"/>
</dbReference>
<evidence type="ECO:0000313" key="3">
    <source>
        <dbReference type="EMBL" id="SFO83049.1"/>
    </source>
</evidence>
<accession>A0A1I5KDF8</accession>
<dbReference type="AlphaFoldDB" id="A0A1I5KDF8"/>
<organism evidence="3 4">
    <name type="scientific">Saccharopolyspora antimicrobica</name>
    <dbReference type="NCBI Taxonomy" id="455193"/>
    <lineage>
        <taxon>Bacteria</taxon>
        <taxon>Bacillati</taxon>
        <taxon>Actinomycetota</taxon>
        <taxon>Actinomycetes</taxon>
        <taxon>Pseudonocardiales</taxon>
        <taxon>Pseudonocardiaceae</taxon>
        <taxon>Saccharopolyspora</taxon>
    </lineage>
</organism>
<feature type="region of interest" description="Disordered" evidence="1">
    <location>
        <begin position="201"/>
        <end position="397"/>
    </location>
</feature>
<sequence length="423" mass="43058">MGLFDWLFGKLVVPVQARTPFDHVRTYSQVMQGSVAPMSDVAATWQRVVREAFADADAALNRVLKDSEVLMQGGAADQAREAVTPLAQATREASEIAGLIGKTVEAQAGASADFKNVFLPPHQVPPDNIGWGDYVNPYAFALKSGVRAGHEEVRDQIEAQARQQYEDYARITGERINSIPHFSPPPKFTADVEPAKTNPVHKVEPISSDTSTRGARAEAERPVAPPVVDPGPWPEPAMPHEPTAADAPPVAPAESGSAWVTPAASGSPMTGGSAPTPGGGGGVTGGVVVPPGGSGGRPAPPGSGHGGTGRGVPGGGTGRGGDTGKGLPGGGRSGSGGGPTAPGSTGSGSTAARGPSGAGGVAGGPPAAGNRQKEEDKEHDRKFVKGDRDAWSDLEIPKVAPAVFGDWEAEALNGKPPRPPEQT</sequence>
<name>A0A1I5KDF8_9PSEU</name>
<dbReference type="STRING" id="455193.SAMN05421805_12673"/>
<feature type="compositionally biased region" description="Gly residues" evidence="1">
    <location>
        <begin position="303"/>
        <end position="340"/>
    </location>
</feature>
<evidence type="ECO:0000313" key="4">
    <source>
        <dbReference type="Proteomes" id="UP000199398"/>
    </source>
</evidence>
<evidence type="ECO:0000313" key="5">
    <source>
        <dbReference type="Proteomes" id="UP000270697"/>
    </source>
</evidence>
<dbReference type="EMBL" id="RBXX01000002">
    <property type="protein sequence ID" value="RKT81961.1"/>
    <property type="molecule type" value="Genomic_DNA"/>
</dbReference>
<feature type="compositionally biased region" description="Basic and acidic residues" evidence="1">
    <location>
        <begin position="371"/>
        <end position="391"/>
    </location>
</feature>
<protein>
    <submittedName>
        <fullName evidence="3">PPE-repeat protein</fullName>
    </submittedName>
</protein>
<dbReference type="InterPro" id="IPR038332">
    <property type="entry name" value="PPE_sf"/>
</dbReference>
<dbReference type="Proteomes" id="UP000270697">
    <property type="component" value="Unassembled WGS sequence"/>
</dbReference>
<feature type="compositionally biased region" description="Pro residues" evidence="1">
    <location>
        <begin position="223"/>
        <end position="239"/>
    </location>
</feature>
<dbReference type="Gene3D" id="1.20.1260.20">
    <property type="entry name" value="PPE superfamily"/>
    <property type="match status" value="1"/>
</dbReference>
<feature type="compositionally biased region" description="Low complexity" evidence="1">
    <location>
        <begin position="341"/>
        <end position="355"/>
    </location>
</feature>
<dbReference type="RefSeq" id="WP_093159884.1">
    <property type="nucleotide sequence ID" value="NZ_FOUP01000026.1"/>
</dbReference>
<dbReference type="SUPFAM" id="SSF140459">
    <property type="entry name" value="PE/PPE dimer-like"/>
    <property type="match status" value="1"/>
</dbReference>
<gene>
    <name evidence="2" type="ORF">ATL45_0200</name>
    <name evidence="3" type="ORF">SAMN05421805_12673</name>
</gene>
<evidence type="ECO:0000313" key="2">
    <source>
        <dbReference type="EMBL" id="RKT81961.1"/>
    </source>
</evidence>
<evidence type="ECO:0000256" key="1">
    <source>
        <dbReference type="SAM" id="MobiDB-lite"/>
    </source>
</evidence>
<reference evidence="2 5" key="2">
    <citation type="submission" date="2018-10" db="EMBL/GenBank/DDBJ databases">
        <title>Sequencing the genomes of 1000 actinobacteria strains.</title>
        <authorList>
            <person name="Klenk H.-P."/>
        </authorList>
    </citation>
    <scope>NUCLEOTIDE SEQUENCE [LARGE SCALE GENOMIC DNA]</scope>
    <source>
        <strain evidence="2 5">DSM 45119</strain>
    </source>
</reference>
<feature type="compositionally biased region" description="Low complexity" evidence="1">
    <location>
        <begin position="262"/>
        <end position="276"/>
    </location>
</feature>
<keyword evidence="5" id="KW-1185">Reference proteome</keyword>
<proteinExistence type="predicted"/>